<dbReference type="Gene3D" id="3.40.50.150">
    <property type="entry name" value="Vaccinia Virus protein VP39"/>
    <property type="match status" value="1"/>
</dbReference>
<feature type="domain" description="Methyltransferase" evidence="2">
    <location>
        <begin position="43"/>
        <end position="154"/>
    </location>
</feature>
<dbReference type="EMBL" id="WSFO01000001">
    <property type="protein sequence ID" value="KAE9632484.1"/>
    <property type="molecule type" value="Genomic_DNA"/>
</dbReference>
<keyword evidence="3" id="KW-0808">Transferase</keyword>
<gene>
    <name evidence="3" type="ORF">GP644_01525</name>
</gene>
<dbReference type="Pfam" id="PF10119">
    <property type="entry name" value="MethyTransf_Reg"/>
    <property type="match status" value="1"/>
</dbReference>
<dbReference type="GO" id="GO:0008168">
    <property type="term" value="F:methyltransferase activity"/>
    <property type="evidence" value="ECO:0007669"/>
    <property type="project" value="UniProtKB-KW"/>
</dbReference>
<dbReference type="SUPFAM" id="SSF53335">
    <property type="entry name" value="S-adenosyl-L-methionine-dependent methyltransferases"/>
    <property type="match status" value="1"/>
</dbReference>
<dbReference type="CDD" id="cd02440">
    <property type="entry name" value="AdoMet_MTases"/>
    <property type="match status" value="1"/>
</dbReference>
<sequence length="530" mass="59140">MNDWTSGYVADIDYTYDFFRELTPSHLGFCAHSKGHDHALDRPNLTYCELGCGQGFSANLLAAANPHIQFHAMDFNPAHMAGAANLARDADLDNVHFYERSFDDFGDAPGLPQDFDVIALHGVYSWVSKEHQQHITNFISQRLKSGGLVYLSYNALPGWAPALPLRRILTNRAEQGSGPLSERIAEAVEFAHQLEQNGADYFTGNPALTKRLSKMKSMPASYLAHEYFNKDWTPFHFEDIASDMSQAKLKFLGAAEPRDHVDDISFSDEQQTLLKMESDPVNRESLRDILLNEQFRTDLFVKGKLPMTERGSVAAWFKTPLALTRHYGGGTVKLSWRRGEIPMDQEQYGPVLTALAQGPMTTRELLELGVFGQMPWGEITRMLTLLIGDGYLAPSLSNEGLEDRRERCRIFNAAVAKRSEESETLQFFASPVTGGGIALDRFEQLFLLARSEGKETPADWANLAWQILAPQGQRLQKDGRVLETAEENLSVLRARANVFAARRLPLCEILGLTLEPTSALATARQDKAAA</sequence>
<dbReference type="InterPro" id="IPR018773">
    <property type="entry name" value="MeTrfase_reg_dom_prd"/>
</dbReference>
<comment type="caution">
    <text evidence="3">The sequence shown here is derived from an EMBL/GenBank/DDBJ whole genome shotgun (WGS) entry which is preliminary data.</text>
</comment>
<accession>A0A6A4RQH3</accession>
<dbReference type="InterPro" id="IPR025714">
    <property type="entry name" value="Methyltranfer_dom"/>
</dbReference>
<dbReference type="GO" id="GO:0032259">
    <property type="term" value="P:methylation"/>
    <property type="evidence" value="ECO:0007669"/>
    <property type="project" value="UniProtKB-KW"/>
</dbReference>
<evidence type="ECO:0000259" key="1">
    <source>
        <dbReference type="Pfam" id="PF10119"/>
    </source>
</evidence>
<proteinExistence type="predicted"/>
<evidence type="ECO:0000259" key="2">
    <source>
        <dbReference type="Pfam" id="PF13847"/>
    </source>
</evidence>
<feature type="domain" description="Methyltransferase regulatory" evidence="1">
    <location>
        <begin position="220"/>
        <end position="302"/>
    </location>
</feature>
<protein>
    <submittedName>
        <fullName evidence="3">Methyltransferase domain-containing protein</fullName>
    </submittedName>
</protein>
<dbReference type="InterPro" id="IPR029063">
    <property type="entry name" value="SAM-dependent_MTases_sf"/>
</dbReference>
<dbReference type="Pfam" id="PF13847">
    <property type="entry name" value="Methyltransf_31"/>
    <property type="match status" value="1"/>
</dbReference>
<name>A0A6A4RQH3_9RHOB</name>
<reference evidence="3 4" key="1">
    <citation type="submission" date="2019-12" db="EMBL/GenBank/DDBJ databases">
        <authorList>
            <person name="Zhang Y.-J."/>
        </authorList>
    </citation>
    <scope>NUCLEOTIDE SEQUENCE [LARGE SCALE GENOMIC DNA]</scope>
    <source>
        <strain evidence="3 4">H18S-6</strain>
    </source>
</reference>
<evidence type="ECO:0000313" key="3">
    <source>
        <dbReference type="EMBL" id="KAE9632484.1"/>
    </source>
</evidence>
<keyword evidence="3" id="KW-0489">Methyltransferase</keyword>
<organism evidence="3 4">
    <name type="scientific">Parasedimentitalea maritima</name>
    <dbReference type="NCBI Taxonomy" id="2578117"/>
    <lineage>
        <taxon>Bacteria</taxon>
        <taxon>Pseudomonadati</taxon>
        <taxon>Pseudomonadota</taxon>
        <taxon>Alphaproteobacteria</taxon>
        <taxon>Rhodobacterales</taxon>
        <taxon>Paracoccaceae</taxon>
        <taxon>Parasedimentitalea</taxon>
    </lineage>
</organism>
<dbReference type="RefSeq" id="WP_158976503.1">
    <property type="nucleotide sequence ID" value="NZ_WSFO01000001.1"/>
</dbReference>
<dbReference type="Proteomes" id="UP000441586">
    <property type="component" value="Unassembled WGS sequence"/>
</dbReference>
<evidence type="ECO:0000313" key="4">
    <source>
        <dbReference type="Proteomes" id="UP000441586"/>
    </source>
</evidence>
<dbReference type="AlphaFoldDB" id="A0A6A4RQH3"/>